<dbReference type="Proteomes" id="UP000663873">
    <property type="component" value="Unassembled WGS sequence"/>
</dbReference>
<protein>
    <recommendedName>
        <fullName evidence="4">Flavin-containing monooxygenase</fullName>
    </recommendedName>
</protein>
<keyword evidence="3" id="KW-1185">Reference proteome</keyword>
<comment type="caution">
    <text evidence="2">The sequence shown here is derived from an EMBL/GenBank/DDBJ whole genome shotgun (WGS) entry which is preliminary data.</text>
</comment>
<feature type="non-terminal residue" evidence="2">
    <location>
        <position position="102"/>
    </location>
</feature>
<dbReference type="SUPFAM" id="SSF51905">
    <property type="entry name" value="FAD/NAD(P)-binding domain"/>
    <property type="match status" value="1"/>
</dbReference>
<accession>A0A821PAB1</accession>
<name>A0A821PAB1_9BILA</name>
<evidence type="ECO:0000313" key="2">
    <source>
        <dbReference type="EMBL" id="CAF4799544.1"/>
    </source>
</evidence>
<dbReference type="Pfam" id="PF13450">
    <property type="entry name" value="NAD_binding_8"/>
    <property type="match status" value="1"/>
</dbReference>
<organism evidence="2 3">
    <name type="scientific">Rotaria socialis</name>
    <dbReference type="NCBI Taxonomy" id="392032"/>
    <lineage>
        <taxon>Eukaryota</taxon>
        <taxon>Metazoa</taxon>
        <taxon>Spiralia</taxon>
        <taxon>Gnathifera</taxon>
        <taxon>Rotifera</taxon>
        <taxon>Eurotatoria</taxon>
        <taxon>Bdelloidea</taxon>
        <taxon>Philodinida</taxon>
        <taxon>Philodinidae</taxon>
        <taxon>Rotaria</taxon>
    </lineage>
</organism>
<feature type="transmembrane region" description="Helical" evidence="1">
    <location>
        <begin position="12"/>
        <end position="39"/>
    </location>
</feature>
<dbReference type="InterPro" id="IPR036188">
    <property type="entry name" value="FAD/NAD-bd_sf"/>
</dbReference>
<keyword evidence="1" id="KW-0472">Membrane</keyword>
<dbReference type="AlphaFoldDB" id="A0A821PAB1"/>
<gene>
    <name evidence="2" type="ORF">UJA718_LOCUS41223</name>
</gene>
<evidence type="ECO:0008006" key="4">
    <source>
        <dbReference type="Google" id="ProtNLM"/>
    </source>
</evidence>
<evidence type="ECO:0000256" key="1">
    <source>
        <dbReference type="SAM" id="Phobius"/>
    </source>
</evidence>
<reference evidence="2" key="1">
    <citation type="submission" date="2021-02" db="EMBL/GenBank/DDBJ databases">
        <authorList>
            <person name="Nowell W R."/>
        </authorList>
    </citation>
    <scope>NUCLEOTIDE SEQUENCE</scope>
</reference>
<dbReference type="EMBL" id="CAJOBP010048038">
    <property type="protein sequence ID" value="CAF4799544.1"/>
    <property type="molecule type" value="Genomic_DNA"/>
</dbReference>
<keyword evidence="1" id="KW-0812">Transmembrane</keyword>
<keyword evidence="1" id="KW-1133">Transmembrane helix</keyword>
<sequence>MVHQIWNILYMLGLLIITYSTILVTIIVGFTGQLFYWLFLDPCGFRNRNANRKLTSANNKKDNEYYSLIIGSGFSGLGMAIKLKELGTDNFTIIERHGHVGG</sequence>
<dbReference type="Gene3D" id="3.50.50.60">
    <property type="entry name" value="FAD/NAD(P)-binding domain"/>
    <property type="match status" value="1"/>
</dbReference>
<proteinExistence type="predicted"/>
<evidence type="ECO:0000313" key="3">
    <source>
        <dbReference type="Proteomes" id="UP000663873"/>
    </source>
</evidence>